<feature type="domain" description="Phage tail collar" evidence="1">
    <location>
        <begin position="7"/>
        <end position="61"/>
    </location>
</feature>
<dbReference type="InterPro" id="IPR011083">
    <property type="entry name" value="Phage_tail_collar_dom"/>
</dbReference>
<dbReference type="OrthoDB" id="9810174at2"/>
<sequence length="188" mass="19709">MSEPFIGEIRAFPYASYVPRAWLPCDGRLVNLRDFQALYALIGTTYGGDGKTTFGLPNLVQSVVAAPGVATGDPNPIPLRLGQKVGADAVAISQATLPVHTHQMEKKMIPGGAAAKTSKADAKSDLGQLTVGSTAYASFANGSMADTVLDPKTLAPAGAPIVEAHDNRQPFLCLWYAIATDGVWPSKP</sequence>
<reference evidence="2 3" key="1">
    <citation type="submission" date="2018-05" db="EMBL/GenBank/DDBJ databases">
        <title>Description of Sphingomonas pokkalii sp nov, isolated from the rhizosphere of saline tolerant pokkali rice and its draft genome analysis.</title>
        <authorList>
            <person name="Menon R."/>
            <person name="Kumari S."/>
            <person name="Rameshkumar N."/>
        </authorList>
    </citation>
    <scope>NUCLEOTIDE SEQUENCE [LARGE SCALE GENOMIC DNA]</scope>
    <source>
        <strain evidence="2 3">L3B27</strain>
    </source>
</reference>
<evidence type="ECO:0000313" key="3">
    <source>
        <dbReference type="Proteomes" id="UP000245890"/>
    </source>
</evidence>
<evidence type="ECO:0000259" key="1">
    <source>
        <dbReference type="Pfam" id="PF07484"/>
    </source>
</evidence>
<organism evidence="2 3">
    <name type="scientific">Sphingomonas pokkalii</name>
    <dbReference type="NCBI Taxonomy" id="2175090"/>
    <lineage>
        <taxon>Bacteria</taxon>
        <taxon>Pseudomonadati</taxon>
        <taxon>Pseudomonadota</taxon>
        <taxon>Alphaproteobacteria</taxon>
        <taxon>Sphingomonadales</taxon>
        <taxon>Sphingomonadaceae</taxon>
        <taxon>Sphingomonas</taxon>
    </lineage>
</organism>
<dbReference type="Pfam" id="PF07484">
    <property type="entry name" value="Collar"/>
    <property type="match status" value="1"/>
</dbReference>
<accession>A0A2U0S9C3</accession>
<proteinExistence type="predicted"/>
<comment type="caution">
    <text evidence="2">The sequence shown here is derived from an EMBL/GenBank/DDBJ whole genome shotgun (WGS) entry which is preliminary data.</text>
</comment>
<dbReference type="AlphaFoldDB" id="A0A2U0S9C3"/>
<dbReference type="InterPro" id="IPR037053">
    <property type="entry name" value="Phage_tail_collar_dom_sf"/>
</dbReference>
<name>A0A2U0S9C3_9SPHN</name>
<dbReference type="Proteomes" id="UP000245890">
    <property type="component" value="Unassembled WGS sequence"/>
</dbReference>
<gene>
    <name evidence="2" type="ORF">DD559_19460</name>
</gene>
<dbReference type="SUPFAM" id="SSF88874">
    <property type="entry name" value="Receptor-binding domain of short tail fibre protein gp12"/>
    <property type="match status" value="1"/>
</dbReference>
<protein>
    <submittedName>
        <fullName evidence="2">Phage tail protein</fullName>
    </submittedName>
</protein>
<evidence type="ECO:0000313" key="2">
    <source>
        <dbReference type="EMBL" id="PVX27895.1"/>
    </source>
</evidence>
<dbReference type="EMBL" id="QENQ01000013">
    <property type="protein sequence ID" value="PVX27895.1"/>
    <property type="molecule type" value="Genomic_DNA"/>
</dbReference>
<keyword evidence="3" id="KW-1185">Reference proteome</keyword>
<dbReference type="Gene3D" id="3.90.1340.10">
    <property type="entry name" value="Phage tail collar domain"/>
    <property type="match status" value="1"/>
</dbReference>
<dbReference type="RefSeq" id="WP_116471058.1">
    <property type="nucleotide sequence ID" value="NZ_QENQ01000013.1"/>
</dbReference>